<evidence type="ECO:0000313" key="4">
    <source>
        <dbReference type="EMBL" id="HBH2618824.1"/>
    </source>
</evidence>
<dbReference type="PIRSF" id="PIRSF033736">
    <property type="entry name" value="UCP033763"/>
    <property type="match status" value="1"/>
</dbReference>
<dbReference type="InterPro" id="IPR018988">
    <property type="entry name" value="DUF2000"/>
</dbReference>
<organism evidence="2">
    <name type="scientific">Clostridioides difficile</name>
    <name type="common">Peptoclostridium difficile</name>
    <dbReference type="NCBI Taxonomy" id="1496"/>
    <lineage>
        <taxon>Bacteria</taxon>
        <taxon>Bacillati</taxon>
        <taxon>Bacillota</taxon>
        <taxon>Clostridia</taxon>
        <taxon>Peptostreptococcales</taxon>
        <taxon>Peptostreptococcaceae</taxon>
        <taxon>Clostridioides</taxon>
    </lineage>
</organism>
<proteinExistence type="predicted"/>
<reference evidence="4" key="3">
    <citation type="submission" date="2021-06" db="EMBL/GenBank/DDBJ databases">
        <authorList>
            <consortium name="NCBI Pathogen Detection Project"/>
        </authorList>
    </citation>
    <scope>NUCLEOTIDE SEQUENCE</scope>
    <source>
        <strain evidence="4">Clostridioides</strain>
    </source>
</reference>
<dbReference type="SUPFAM" id="SSF102462">
    <property type="entry name" value="Peptidyl-tRNA hydrolase II"/>
    <property type="match status" value="1"/>
</dbReference>
<dbReference type="InterPro" id="IPR023476">
    <property type="entry name" value="Pep_tRNA_hydro_II_dom_sf"/>
</dbReference>
<evidence type="ECO:0000313" key="1">
    <source>
        <dbReference type="EMBL" id="CDS86091.1"/>
    </source>
</evidence>
<reference evidence="2" key="1">
    <citation type="submission" date="2014-07" db="EMBL/GenBank/DDBJ databases">
        <authorList>
            <person name="Monot Marc"/>
        </authorList>
    </citation>
    <scope>NUCLEOTIDE SEQUENCE</scope>
    <source>
        <strain evidence="3">7032989</strain>
        <strain evidence="1">7032994</strain>
    </source>
</reference>
<sequence length="140" mass="15468">METKNSKCVMVIDENLPMGIISNTAAIMGITLGKHAPETVGPDVIDKTGNSHLGIIDIPVPILKGNKEIIKDLRKKLYTLEFNDLTVVDFSDVAQSCNLYEEFTQKIASVPEDELQYFGIAIYGNKKKVNKLTGSMPLLR</sequence>
<name>A0A031WD78_CLODI</name>
<evidence type="ECO:0000313" key="2">
    <source>
        <dbReference type="EMBL" id="CDS86574.1"/>
    </source>
</evidence>
<reference evidence="4" key="2">
    <citation type="journal article" date="2018" name="Genome Biol.">
        <title>SKESA: strategic k-mer extension for scrupulous assemblies.</title>
        <authorList>
            <person name="Souvorov A."/>
            <person name="Agarwala R."/>
            <person name="Lipman D.J."/>
        </authorList>
    </citation>
    <scope>NUCLEOTIDE SEQUENCE</scope>
    <source>
        <strain evidence="4">Clostridioides</strain>
    </source>
</reference>
<dbReference type="Gene3D" id="3.40.1490.10">
    <property type="entry name" value="Bit1"/>
    <property type="match status" value="1"/>
</dbReference>
<dbReference type="Proteomes" id="UP000879542">
    <property type="component" value="Unassembled WGS sequence"/>
</dbReference>
<dbReference type="EMBL" id="LK933005">
    <property type="protein sequence ID" value="CDT18877.1"/>
    <property type="molecule type" value="Genomic_DNA"/>
</dbReference>
<dbReference type="Pfam" id="PF09391">
    <property type="entry name" value="DUF2000"/>
    <property type="match status" value="1"/>
</dbReference>
<dbReference type="EMBL" id="LK932392">
    <property type="protein sequence ID" value="CDS86091.1"/>
    <property type="molecule type" value="Genomic_DNA"/>
</dbReference>
<dbReference type="AlphaFoldDB" id="A0A031WD78"/>
<dbReference type="PATRIC" id="fig|1496.1371.peg.2150"/>
<protein>
    <submittedName>
        <fullName evidence="4">DUF2000 domain-containing protein</fullName>
    </submittedName>
</protein>
<dbReference type="EMBL" id="DAEQIJ010000002">
    <property type="protein sequence ID" value="HBH2618824.1"/>
    <property type="molecule type" value="Genomic_DNA"/>
</dbReference>
<dbReference type="RefSeq" id="WP_003428265.1">
    <property type="nucleotide sequence ID" value="NZ_AP025558.1"/>
</dbReference>
<dbReference type="InterPro" id="IPR017021">
    <property type="entry name" value="UCP033763"/>
</dbReference>
<evidence type="ECO:0000313" key="3">
    <source>
        <dbReference type="EMBL" id="CDT18877.1"/>
    </source>
</evidence>
<accession>A0A031WD78</accession>
<dbReference type="EMBL" id="LK932509">
    <property type="protein sequence ID" value="CDS86574.1"/>
    <property type="molecule type" value="Genomic_DNA"/>
</dbReference>
<dbReference type="GeneID" id="66353693"/>
<gene>
    <name evidence="3" type="ORF">BN1095_340018</name>
    <name evidence="2" type="ORF">BN1096_560210</name>
    <name evidence="1" type="ORF">BN1097_540214</name>
    <name evidence="4" type="ORF">KRQ00_000549</name>
</gene>